<proteinExistence type="predicted"/>
<evidence type="ECO:0000313" key="3">
    <source>
        <dbReference type="EMBL" id="KRG78378.1"/>
    </source>
</evidence>
<dbReference type="Proteomes" id="UP000050956">
    <property type="component" value="Unassembled WGS sequence"/>
</dbReference>
<feature type="transmembrane region" description="Helical" evidence="2">
    <location>
        <begin position="20"/>
        <end position="37"/>
    </location>
</feature>
<evidence type="ECO:0000313" key="4">
    <source>
        <dbReference type="Proteomes" id="UP000050956"/>
    </source>
</evidence>
<keyword evidence="4" id="KW-1185">Reference proteome</keyword>
<reference evidence="3 4" key="1">
    <citation type="submission" date="2015-05" db="EMBL/GenBank/DDBJ databases">
        <title>Genome sequencing and analysis of members of genus Stenotrophomonas.</title>
        <authorList>
            <person name="Patil P.P."/>
            <person name="Midha S."/>
            <person name="Patil P.B."/>
        </authorList>
    </citation>
    <scope>NUCLEOTIDE SEQUENCE [LARGE SCALE GENOMIC DNA]</scope>
    <source>
        <strain evidence="3 4">DSM 24757</strain>
    </source>
</reference>
<keyword evidence="2" id="KW-0812">Transmembrane</keyword>
<dbReference type="STRING" id="336566.ABB30_04155"/>
<dbReference type="AlphaFoldDB" id="A0A0R0DJC3"/>
<dbReference type="EMBL" id="LDJM01000011">
    <property type="protein sequence ID" value="KRG78378.1"/>
    <property type="molecule type" value="Genomic_DNA"/>
</dbReference>
<gene>
    <name evidence="3" type="ORF">ABB30_04155</name>
</gene>
<feature type="region of interest" description="Disordered" evidence="1">
    <location>
        <begin position="78"/>
        <end position="110"/>
    </location>
</feature>
<accession>A0A0R0DJC3</accession>
<feature type="transmembrane region" description="Helical" evidence="2">
    <location>
        <begin position="43"/>
        <end position="62"/>
    </location>
</feature>
<protein>
    <recommendedName>
        <fullName evidence="5">Transmembrane protein</fullName>
    </recommendedName>
</protein>
<keyword evidence="2" id="KW-1133">Transmembrane helix</keyword>
<evidence type="ECO:0000256" key="1">
    <source>
        <dbReference type="SAM" id="MobiDB-lite"/>
    </source>
</evidence>
<comment type="caution">
    <text evidence="3">The sequence shown here is derived from an EMBL/GenBank/DDBJ whole genome shotgun (WGS) entry which is preliminary data.</text>
</comment>
<organism evidence="3 4">
    <name type="scientific">Stenotrophomonas ginsengisoli</name>
    <dbReference type="NCBI Taxonomy" id="336566"/>
    <lineage>
        <taxon>Bacteria</taxon>
        <taxon>Pseudomonadati</taxon>
        <taxon>Pseudomonadota</taxon>
        <taxon>Gammaproteobacteria</taxon>
        <taxon>Lysobacterales</taxon>
        <taxon>Lysobacteraceae</taxon>
        <taxon>Stenotrophomonas</taxon>
    </lineage>
</organism>
<keyword evidence="2" id="KW-0472">Membrane</keyword>
<sequence>MQWCFRSEICVIAPSWRRWLREVCVLGAVLVVLLPAARGYHPWLGWLPLWLLAMPLLACWVAHGAPLPRWVAQPASVRTGSGLRRSEAGQARRRRGFGQAVTTGRSRRSVACASVRGQ</sequence>
<evidence type="ECO:0000256" key="2">
    <source>
        <dbReference type="SAM" id="Phobius"/>
    </source>
</evidence>
<evidence type="ECO:0008006" key="5">
    <source>
        <dbReference type="Google" id="ProtNLM"/>
    </source>
</evidence>
<name>A0A0R0DJC3_9GAMM</name>
<dbReference type="PATRIC" id="fig|336566.3.peg.169"/>